<organism evidence="16 17">
    <name type="scientific">Paraburkholderia phenazinium</name>
    <dbReference type="NCBI Taxonomy" id="60549"/>
    <lineage>
        <taxon>Bacteria</taxon>
        <taxon>Pseudomonadati</taxon>
        <taxon>Pseudomonadota</taxon>
        <taxon>Betaproteobacteria</taxon>
        <taxon>Burkholderiales</taxon>
        <taxon>Burkholderiaceae</taxon>
        <taxon>Paraburkholderia</taxon>
    </lineage>
</organism>
<keyword evidence="7" id="KW-0902">Two-component regulatory system</keyword>
<evidence type="ECO:0000256" key="6">
    <source>
        <dbReference type="ARBA" id="ARBA00022777"/>
    </source>
</evidence>
<evidence type="ECO:0000256" key="12">
    <source>
        <dbReference type="SAM" id="MobiDB-lite"/>
    </source>
</evidence>
<evidence type="ECO:0000256" key="13">
    <source>
        <dbReference type="SAM" id="Phobius"/>
    </source>
</evidence>
<dbReference type="FunFam" id="3.30.565.10:FF:000010">
    <property type="entry name" value="Sensor histidine kinase RcsC"/>
    <property type="match status" value="1"/>
</dbReference>
<proteinExistence type="predicted"/>
<dbReference type="GO" id="GO:0000155">
    <property type="term" value="F:phosphorelay sensor kinase activity"/>
    <property type="evidence" value="ECO:0007669"/>
    <property type="project" value="InterPro"/>
</dbReference>
<keyword evidence="17" id="KW-1185">Reference proteome</keyword>
<dbReference type="Pfam" id="PF02518">
    <property type="entry name" value="HATPase_c"/>
    <property type="match status" value="1"/>
</dbReference>
<accession>A0A1N6FSJ1</accession>
<keyword evidence="13" id="KW-1133">Transmembrane helix</keyword>
<dbReference type="CDD" id="cd00082">
    <property type="entry name" value="HisKA"/>
    <property type="match status" value="1"/>
</dbReference>
<keyword evidence="3 11" id="KW-0597">Phosphoprotein</keyword>
<dbReference type="PANTHER" id="PTHR43047">
    <property type="entry name" value="TWO-COMPONENT HISTIDINE PROTEIN KINASE"/>
    <property type="match status" value="1"/>
</dbReference>
<dbReference type="PANTHER" id="PTHR43047:SF64">
    <property type="entry name" value="HISTIDINE KINASE CONTAINING CHEY-HOMOLOGOUS RECEIVER DOMAIN AND PAS DOMAIN-RELATED"/>
    <property type="match status" value="1"/>
</dbReference>
<evidence type="ECO:0000256" key="10">
    <source>
        <dbReference type="ARBA" id="ARBA00070152"/>
    </source>
</evidence>
<feature type="transmembrane region" description="Helical" evidence="13">
    <location>
        <begin position="29"/>
        <end position="53"/>
    </location>
</feature>
<dbReference type="PRINTS" id="PR00344">
    <property type="entry name" value="BCTRLSENSOR"/>
</dbReference>
<gene>
    <name evidence="16" type="ORF">SAMN05444165_0366</name>
</gene>
<evidence type="ECO:0000313" key="16">
    <source>
        <dbReference type="EMBL" id="SIN98210.1"/>
    </source>
</evidence>
<name>A0A1N6FSJ1_9BURK</name>
<dbReference type="InterPro" id="IPR003594">
    <property type="entry name" value="HATPase_dom"/>
</dbReference>
<dbReference type="InterPro" id="IPR036641">
    <property type="entry name" value="HPT_dom_sf"/>
</dbReference>
<evidence type="ECO:0000256" key="1">
    <source>
        <dbReference type="ARBA" id="ARBA00000085"/>
    </source>
</evidence>
<evidence type="ECO:0000256" key="9">
    <source>
        <dbReference type="ARBA" id="ARBA00058004"/>
    </source>
</evidence>
<evidence type="ECO:0000256" key="7">
    <source>
        <dbReference type="ARBA" id="ARBA00023012"/>
    </source>
</evidence>
<protein>
    <recommendedName>
        <fullName evidence="10">Virulence sensor protein BvgS</fullName>
        <ecNumber evidence="2">2.7.13.3</ecNumber>
    </recommendedName>
</protein>
<evidence type="ECO:0000259" key="14">
    <source>
        <dbReference type="PROSITE" id="PS50109"/>
    </source>
</evidence>
<evidence type="ECO:0000256" key="8">
    <source>
        <dbReference type="ARBA" id="ARBA00023026"/>
    </source>
</evidence>
<reference evidence="16 17" key="1">
    <citation type="submission" date="2016-11" db="EMBL/GenBank/DDBJ databases">
        <authorList>
            <person name="Jaros S."/>
            <person name="Januszkiewicz K."/>
            <person name="Wedrychowicz H."/>
        </authorList>
    </citation>
    <scope>NUCLEOTIDE SEQUENCE [LARGE SCALE GENOMIC DNA]</scope>
    <source>
        <strain evidence="16 17">GAS95</strain>
    </source>
</reference>
<dbReference type="CDD" id="cd17546">
    <property type="entry name" value="REC_hyHK_CKI1_RcsC-like"/>
    <property type="match status" value="1"/>
</dbReference>
<dbReference type="SMART" id="SM00448">
    <property type="entry name" value="REC"/>
    <property type="match status" value="1"/>
</dbReference>
<dbReference type="InterPro" id="IPR004358">
    <property type="entry name" value="Sig_transdc_His_kin-like_C"/>
</dbReference>
<dbReference type="Gene3D" id="1.20.120.160">
    <property type="entry name" value="HPT domain"/>
    <property type="match status" value="1"/>
</dbReference>
<evidence type="ECO:0000256" key="2">
    <source>
        <dbReference type="ARBA" id="ARBA00012438"/>
    </source>
</evidence>
<keyword evidence="4" id="KW-0808">Transferase</keyword>
<dbReference type="PROSITE" id="PS50110">
    <property type="entry name" value="RESPONSE_REGULATORY"/>
    <property type="match status" value="1"/>
</dbReference>
<dbReference type="PROSITE" id="PS50109">
    <property type="entry name" value="HIS_KIN"/>
    <property type="match status" value="1"/>
</dbReference>
<dbReference type="InterPro" id="IPR036890">
    <property type="entry name" value="HATPase_C_sf"/>
</dbReference>
<keyword evidence="6 16" id="KW-0418">Kinase</keyword>
<keyword evidence="8" id="KW-0843">Virulence</keyword>
<evidence type="ECO:0000313" key="17">
    <source>
        <dbReference type="Proteomes" id="UP000185151"/>
    </source>
</evidence>
<dbReference type="Pfam" id="PF00072">
    <property type="entry name" value="Response_reg"/>
    <property type="match status" value="1"/>
</dbReference>
<dbReference type="SMART" id="SM00387">
    <property type="entry name" value="HATPase_c"/>
    <property type="match status" value="1"/>
</dbReference>
<dbReference type="AlphaFoldDB" id="A0A1N6FSJ1"/>
<dbReference type="InterPro" id="IPR005467">
    <property type="entry name" value="His_kinase_dom"/>
</dbReference>
<dbReference type="Gene3D" id="3.40.50.2300">
    <property type="match status" value="1"/>
</dbReference>
<feature type="transmembrane region" description="Helical" evidence="13">
    <location>
        <begin position="329"/>
        <end position="349"/>
    </location>
</feature>
<feature type="transmembrane region" description="Helical" evidence="13">
    <location>
        <begin position="355"/>
        <end position="374"/>
    </location>
</feature>
<feature type="region of interest" description="Disordered" evidence="12">
    <location>
        <begin position="1036"/>
        <end position="1073"/>
    </location>
</feature>
<dbReference type="OrthoDB" id="9796305at2"/>
<evidence type="ECO:0000256" key="11">
    <source>
        <dbReference type="PROSITE-ProRule" id="PRU00169"/>
    </source>
</evidence>
<evidence type="ECO:0000256" key="5">
    <source>
        <dbReference type="ARBA" id="ARBA00022729"/>
    </source>
</evidence>
<dbReference type="Pfam" id="PF00512">
    <property type="entry name" value="HisKA"/>
    <property type="match status" value="1"/>
</dbReference>
<sequence>MQKTLDRTQASLAQAFASLARNAKRQQSLYLTAIVTLMAIVVFSALLLAVLAVDNQLDYRRSLVTQYAADISLLLHREVSFLRRTELTVGYYRHSGDVRNLPDGVEASIRQTGMARCHADAADASFDLLIADATRNAWDATLNDKLLWLYWAGQSTLVTQQAFELDHRAMLIGVSEDYAMILPAVESQTGAHTPRLAPSDVITLRDTLERQLAAQTGRRVPARGERLWVGPYVDPWLGVPVMTAVSAYYEGDVPVTLVTMSVPVDWLIARLSRQPRAGTLLLLADDQRATVSSPPVSAALERELRTIGAELPDGGYRYTRHGAVLREPIIPGFGSLIGYLSWGVLIATIAWQLGAVAGVALCLLVGIALTARFWGMRLLRTSHDETTRALENEAINHVLVSATPIGLCIVRQSDYSILTANALAGQLLGIEPSANMLPAHIVSAFQTQFATQPGSVNGSKIAVFAVPAQPGQADPASGQFLQLTCAPARYANEDVLFCAILDVTAQHALEQQLRAAQQATETTMRARSTFFASMSHEIRTPLNVLLGNLELLSRTPGLETHEQRLRALGMAADALRRIVNDILDFSKIDAGEMKLVSESFRPIDDLENLALSYAPMAEGRPIRFYSHLSPTLDQVLRGDRTRIAQIVNNLLSNAYKFTSCGKIILNAEVREDLQGRSILHCRVCDSGIGMDPALVARIFHPFIQGESSTSSRYGGTGLGLSICASLCELMGGHIAVDSVQGVGSAFSVSIPLALPPEDERVPVAAPARRGNAMVLCQETESGQIIDGWLASAGWFTRSVNALRAAEDWLRGNQPDVLVVTGEYGLEIIAALRALQAVKAVWITRTGPHRPTARGEGVFEVSEFSRVAILAAVELAANKAHAGATGEALATPDARRPAHAAAPPAASASGEPALLGLAILVAEDNPLNQSLIVEQLKALGCEPILAGDGRQALAMLEHTEVDVVLTDIHMPVMDGYELLAALHRLYPGLPVFAFSAVTDTQQTDEWRQRGFTGYISKPTSLAELEAALSVLGANEEEGTAPALESTAGDSLDARPDSTLKPAPEPQPVAGSAQSFDAETQARYIAMLKEHLGTDLPRLSAIVERRDRLALRDWAHSAAGGFLIVGEPQFAAQCRELQTLCQKQAQWSEQLAGLAIELHDGVRHHFGLDEASTH</sequence>
<feature type="region of interest" description="Disordered" evidence="12">
    <location>
        <begin position="886"/>
        <end position="907"/>
    </location>
</feature>
<evidence type="ECO:0000256" key="4">
    <source>
        <dbReference type="ARBA" id="ARBA00022679"/>
    </source>
</evidence>
<keyword evidence="13" id="KW-0812">Transmembrane</keyword>
<dbReference type="InterPro" id="IPR003661">
    <property type="entry name" value="HisK_dim/P_dom"/>
</dbReference>
<feature type="domain" description="Response regulatory" evidence="15">
    <location>
        <begin position="917"/>
        <end position="1031"/>
    </location>
</feature>
<feature type="modified residue" description="4-aspartylphosphate" evidence="11">
    <location>
        <position position="966"/>
    </location>
</feature>
<comment type="function">
    <text evidence="9">Member of the two-component regulatory system BvgS/BvgA. Phosphorylates BvgA via a four-step phosphorelay in response to environmental signals.</text>
</comment>
<dbReference type="EC" id="2.7.13.3" evidence="2"/>
<feature type="domain" description="Histidine kinase" evidence="14">
    <location>
        <begin position="533"/>
        <end position="754"/>
    </location>
</feature>
<dbReference type="Gene3D" id="1.10.287.130">
    <property type="match status" value="1"/>
</dbReference>
<dbReference type="SMART" id="SM00388">
    <property type="entry name" value="HisKA"/>
    <property type="match status" value="1"/>
</dbReference>
<comment type="catalytic activity">
    <reaction evidence="1">
        <text>ATP + protein L-histidine = ADP + protein N-phospho-L-histidine.</text>
        <dbReference type="EC" id="2.7.13.3"/>
    </reaction>
</comment>
<dbReference type="SUPFAM" id="SSF47384">
    <property type="entry name" value="Homodimeric domain of signal transducing histidine kinase"/>
    <property type="match status" value="1"/>
</dbReference>
<dbReference type="SUPFAM" id="SSF47226">
    <property type="entry name" value="Histidine-containing phosphotransfer domain, HPT domain"/>
    <property type="match status" value="1"/>
</dbReference>
<dbReference type="Proteomes" id="UP000185151">
    <property type="component" value="Unassembled WGS sequence"/>
</dbReference>
<keyword evidence="5" id="KW-0732">Signal</keyword>
<dbReference type="Gene3D" id="3.30.565.10">
    <property type="entry name" value="Histidine kinase-like ATPase, C-terminal domain"/>
    <property type="match status" value="1"/>
</dbReference>
<feature type="compositionally biased region" description="Low complexity" evidence="12">
    <location>
        <begin position="898"/>
        <end position="907"/>
    </location>
</feature>
<evidence type="ECO:0000259" key="15">
    <source>
        <dbReference type="PROSITE" id="PS50110"/>
    </source>
</evidence>
<dbReference type="InterPro" id="IPR036097">
    <property type="entry name" value="HisK_dim/P_sf"/>
</dbReference>
<dbReference type="SUPFAM" id="SSF55874">
    <property type="entry name" value="ATPase domain of HSP90 chaperone/DNA topoisomerase II/histidine kinase"/>
    <property type="match status" value="1"/>
</dbReference>
<dbReference type="RefSeq" id="WP_074293963.1">
    <property type="nucleotide sequence ID" value="NZ_FSRU01000001.1"/>
</dbReference>
<evidence type="ECO:0000256" key="3">
    <source>
        <dbReference type="ARBA" id="ARBA00022553"/>
    </source>
</evidence>
<dbReference type="CDD" id="cd16922">
    <property type="entry name" value="HATPase_EvgS-ArcB-TorS-like"/>
    <property type="match status" value="1"/>
</dbReference>
<dbReference type="SUPFAM" id="SSF52172">
    <property type="entry name" value="CheY-like"/>
    <property type="match status" value="1"/>
</dbReference>
<keyword evidence="13" id="KW-0472">Membrane</keyword>
<dbReference type="InterPro" id="IPR011006">
    <property type="entry name" value="CheY-like_superfamily"/>
</dbReference>
<dbReference type="EMBL" id="FSRU01000001">
    <property type="protein sequence ID" value="SIN98210.1"/>
    <property type="molecule type" value="Genomic_DNA"/>
</dbReference>
<dbReference type="InterPro" id="IPR001789">
    <property type="entry name" value="Sig_transdc_resp-reg_receiver"/>
</dbReference>